<dbReference type="GO" id="GO:0005886">
    <property type="term" value="C:plasma membrane"/>
    <property type="evidence" value="ECO:0007669"/>
    <property type="project" value="InterPro"/>
</dbReference>
<dbReference type="Proteomes" id="UP000250831">
    <property type="component" value="Unassembled WGS sequence"/>
</dbReference>
<dbReference type="RefSeq" id="WP_108636488.1">
    <property type="nucleotide sequence ID" value="NZ_QCXX01000009.1"/>
</dbReference>
<keyword evidence="3" id="KW-1133">Transmembrane helix</keyword>
<comment type="subcellular location">
    <subcellularLocation>
        <location evidence="1">Membrane</location>
        <topology evidence="1">Single-pass membrane protein</topology>
    </subcellularLocation>
</comment>
<dbReference type="GO" id="GO:0009306">
    <property type="term" value="P:protein secretion"/>
    <property type="evidence" value="ECO:0007669"/>
    <property type="project" value="InterPro"/>
</dbReference>
<dbReference type="EMBL" id="QCXX01000009">
    <property type="protein sequence ID" value="PUV21662.1"/>
    <property type="molecule type" value="Genomic_DNA"/>
</dbReference>
<evidence type="ECO:0000313" key="7">
    <source>
        <dbReference type="Proteomes" id="UP000250831"/>
    </source>
</evidence>
<evidence type="ECO:0000256" key="4">
    <source>
        <dbReference type="ARBA" id="ARBA00023136"/>
    </source>
</evidence>
<evidence type="ECO:0000256" key="1">
    <source>
        <dbReference type="ARBA" id="ARBA00004167"/>
    </source>
</evidence>
<keyword evidence="2" id="KW-0812">Transmembrane</keyword>
<gene>
    <name evidence="6" type="ORF">DCO56_25300</name>
</gene>
<evidence type="ECO:0000256" key="2">
    <source>
        <dbReference type="ARBA" id="ARBA00022692"/>
    </source>
</evidence>
<protein>
    <submittedName>
        <fullName evidence="6">DUF490 domain-containing protein</fullName>
    </submittedName>
</protein>
<accession>A0A363NLK4</accession>
<organism evidence="6 7">
    <name type="scientific">Sphingobacterium athyrii</name>
    <dbReference type="NCBI Taxonomy" id="2152717"/>
    <lineage>
        <taxon>Bacteria</taxon>
        <taxon>Pseudomonadati</taxon>
        <taxon>Bacteroidota</taxon>
        <taxon>Sphingobacteriia</taxon>
        <taxon>Sphingobacteriales</taxon>
        <taxon>Sphingobacteriaceae</taxon>
        <taxon>Sphingobacterium</taxon>
    </lineage>
</organism>
<dbReference type="Pfam" id="PF04357">
    <property type="entry name" value="TamB"/>
    <property type="match status" value="1"/>
</dbReference>
<proteinExistence type="predicted"/>
<keyword evidence="7" id="KW-1185">Reference proteome</keyword>
<comment type="caution">
    <text evidence="6">The sequence shown here is derived from an EMBL/GenBank/DDBJ whole genome shotgun (WGS) entry which is preliminary data.</text>
</comment>
<dbReference type="OrthoDB" id="680700at2"/>
<sequence>MSIVLGSIFIILLALALSLQLKPVQNFVAQKAVNYLSNELDTKINLKSIYFKPFKSLVIEGFEIYTQEGKKIIKSEKIEASVNLSQLIELNKVVINKLKIENTESNFEQFKDSSNISFLIRYFNPPKKEKKKSSKKIIFDVKELIINNNSFNYVNHKQKHYNKVVDFGDLGISKLNAHFKNIKIDSNQISADIKTFNLNEKKGLVIKGLLAHASVSTKSIELIDLMLTTNRSTFKNYLKLSYTNFSDFSDFIHKVNVKIQARDSHIHSEDIAFFSSPMHQVKFDVKIKKSDLEGTVSAINASQVDLTIGKNTKLAGNLKIIGLPDIDKTEFIVPKVLIASEYSDLENVIRELGHLKNFKLPEVVALFNKFAFKGSLNGQYNNFKTKGSFTTAIGDVTADGTLDLRKEIKYAGKFQSPTFDLGKITKVKDLGSSGFDLQLDGVGTDPKHLKLNVAGNLTNFNFKQYTYQQIRVNGNIDKQLFLGSGEVNDPNLRLKFTTDIDWSSRPDYHLDADIQQANLKKLNFFHGDSINIIDTKFHTSLIGDNINDITGEFKSDSVSFTSSKGKFAIKNINFLAEGDQEARSLTLQSAIGHIDLKGRIDLNTIVPYFKALAMRYAPAIGFEKSEFNRQDFDLNVNIKSFRPIATFFRKDISLDSGATLNAKFASEKQTANFNFYAPEFKYNGIRLTHLIIDQNANLNNMELQTSIDQINFTDSTYIKNVNISNTLVNDSLQFNIKMSELEASNSLDLNGVIRFAHAKPAFINFYPSNILINKEQWLVNNDAQLKISKGKWYFEKLTLSHAEQKVHIDGILSNNISDQINLKFQDFNLTSLNGITKPHGINLSGNLNGKIEVNSVFKSPFVVANITTSPILYNNIPIGALALSANYDPENQLVKLDSKIEEGDKLIQLTGSYNHLSESNKLDLKATLVNTDVFVFQPFLRSLVSNIKGKVNADLAIAGDILNPKISGTGKLDNASMVINYLKTPYRLSDEINVTNNRIFLTGLKIYDQKNNVATIDGVVDLNKLSDPDIDVTAEAKNFMILNTTIKDNNIYYGTAYASGNFQFKGLTSAMNINIRAKSEENTVINIPFNSASTISDSDFIYFIEKDSTKIKKNQKKRDFGGLTMNMDLLITPNAEINLFSSMGELSGKGNSNLNMRISSLGDFEMFGDFIINSGKFNFTAQDYINKIFDLKEGGTVRWAGNPAEANININAIYQQRTSLAPLYNAAGREENPERVLAQADMILKGQLSQPDITFDINFPQNPGVKDELQGYFSDANNVNQQALSLIVRRSFTPGTQSDFGKEVNNTLLSAGTEIAFNQINNIIAQSLNINFFDINIKSLNDASASLRLFNDRLVLTGGISDRRSQALTDLNVFSDRVSTDAEAMFYLRKDGRLVLRASNRLNTRNFLLSPNDGEYISAFGLLYRQEFNSFSEFIKRLFPIGKKNNSIVPAQTEVKKSQPN</sequence>
<evidence type="ECO:0000259" key="5">
    <source>
        <dbReference type="Pfam" id="PF04357"/>
    </source>
</evidence>
<evidence type="ECO:0000256" key="3">
    <source>
        <dbReference type="ARBA" id="ARBA00022989"/>
    </source>
</evidence>
<dbReference type="PANTHER" id="PTHR36985">
    <property type="entry name" value="TRANSLOCATION AND ASSEMBLY MODULE SUBUNIT TAMB"/>
    <property type="match status" value="1"/>
</dbReference>
<name>A0A363NLK4_9SPHI</name>
<dbReference type="InterPro" id="IPR007452">
    <property type="entry name" value="TamB_C"/>
</dbReference>
<reference evidence="6 7" key="1">
    <citation type="submission" date="2018-04" db="EMBL/GenBank/DDBJ databases">
        <title>Sphingobacterium sp. M46 Genome.</title>
        <authorList>
            <person name="Cheng J."/>
            <person name="Li Y."/>
        </authorList>
    </citation>
    <scope>NUCLEOTIDE SEQUENCE [LARGE SCALE GENOMIC DNA]</scope>
    <source>
        <strain evidence="6 7">M46</strain>
    </source>
</reference>
<feature type="domain" description="Translocation and assembly module TamB C-terminal" evidence="5">
    <location>
        <begin position="1005"/>
        <end position="1428"/>
    </location>
</feature>
<dbReference type="PANTHER" id="PTHR36985:SF1">
    <property type="entry name" value="TRANSLOCATION AND ASSEMBLY MODULE SUBUNIT TAMB"/>
    <property type="match status" value="1"/>
</dbReference>
<evidence type="ECO:0000313" key="6">
    <source>
        <dbReference type="EMBL" id="PUV21662.1"/>
    </source>
</evidence>
<keyword evidence="4" id="KW-0472">Membrane</keyword>